<evidence type="ECO:0000313" key="2">
    <source>
        <dbReference type="Proteomes" id="UP001152484"/>
    </source>
</evidence>
<evidence type="ECO:0000313" key="1">
    <source>
        <dbReference type="EMBL" id="CAH9087647.1"/>
    </source>
</evidence>
<keyword evidence="2" id="KW-1185">Reference proteome</keyword>
<reference evidence="1" key="1">
    <citation type="submission" date="2022-07" db="EMBL/GenBank/DDBJ databases">
        <authorList>
            <person name="Macas J."/>
            <person name="Novak P."/>
            <person name="Neumann P."/>
        </authorList>
    </citation>
    <scope>NUCLEOTIDE SEQUENCE</scope>
</reference>
<dbReference type="AlphaFoldDB" id="A0A9P0Z5G4"/>
<proteinExistence type="predicted"/>
<dbReference type="EMBL" id="CAMAPE010000019">
    <property type="protein sequence ID" value="CAH9087647.1"/>
    <property type="molecule type" value="Genomic_DNA"/>
</dbReference>
<protein>
    <submittedName>
        <fullName evidence="1">Uncharacterized protein</fullName>
    </submittedName>
</protein>
<comment type="caution">
    <text evidence="1">The sequence shown here is derived from an EMBL/GenBank/DDBJ whole genome shotgun (WGS) entry which is preliminary data.</text>
</comment>
<name>A0A9P0Z5G4_CUSEU</name>
<dbReference type="Proteomes" id="UP001152484">
    <property type="component" value="Unassembled WGS sequence"/>
</dbReference>
<accession>A0A9P0Z5G4</accession>
<sequence length="108" mass="13001">MTNPEAIDWELMYRSLQRLKLVIQLMRPVNEEAVQKICELMDTPLESFGNIVDFESDSYNVSRRKNFCRHLIRHQQYSEYMEPINREAEERINELLARTLDESFDDDE</sequence>
<gene>
    <name evidence="1" type="ORF">CEURO_LOCUS10160</name>
</gene>
<organism evidence="1 2">
    <name type="scientific">Cuscuta europaea</name>
    <name type="common">European dodder</name>
    <dbReference type="NCBI Taxonomy" id="41803"/>
    <lineage>
        <taxon>Eukaryota</taxon>
        <taxon>Viridiplantae</taxon>
        <taxon>Streptophyta</taxon>
        <taxon>Embryophyta</taxon>
        <taxon>Tracheophyta</taxon>
        <taxon>Spermatophyta</taxon>
        <taxon>Magnoliopsida</taxon>
        <taxon>eudicotyledons</taxon>
        <taxon>Gunneridae</taxon>
        <taxon>Pentapetalae</taxon>
        <taxon>asterids</taxon>
        <taxon>lamiids</taxon>
        <taxon>Solanales</taxon>
        <taxon>Convolvulaceae</taxon>
        <taxon>Cuscuteae</taxon>
        <taxon>Cuscuta</taxon>
        <taxon>Cuscuta subgen. Cuscuta</taxon>
    </lineage>
</organism>